<reference evidence="2" key="1">
    <citation type="journal article" date="2022" name="Nat. Commun.">
        <title>Chromosome evolution and the genetic basis of agronomically important traits in greater yam.</title>
        <authorList>
            <person name="Bredeson J.V."/>
            <person name="Lyons J.B."/>
            <person name="Oniyinde I.O."/>
            <person name="Okereke N.R."/>
            <person name="Kolade O."/>
            <person name="Nnabue I."/>
            <person name="Nwadili C.O."/>
            <person name="Hribova E."/>
            <person name="Parker M."/>
            <person name="Nwogha J."/>
            <person name="Shu S."/>
            <person name="Carlson J."/>
            <person name="Kariba R."/>
            <person name="Muthemba S."/>
            <person name="Knop K."/>
            <person name="Barton G.J."/>
            <person name="Sherwood A.V."/>
            <person name="Lopez-Montes A."/>
            <person name="Asiedu R."/>
            <person name="Jamnadass R."/>
            <person name="Muchugi A."/>
            <person name="Goodstein D."/>
            <person name="Egesi C.N."/>
            <person name="Featherston J."/>
            <person name="Asfaw A."/>
            <person name="Simpson G.G."/>
            <person name="Dolezel J."/>
            <person name="Hendre P.S."/>
            <person name="Van Deynze A."/>
            <person name="Kumar P.L."/>
            <person name="Obidiegwu J.E."/>
            <person name="Bhattacharjee R."/>
            <person name="Rokhsar D.S."/>
        </authorList>
    </citation>
    <scope>NUCLEOTIDE SEQUENCE [LARGE SCALE GENOMIC DNA]</scope>
    <source>
        <strain evidence="2">cv. TDa95/00328</strain>
    </source>
</reference>
<evidence type="ECO:0000313" key="1">
    <source>
        <dbReference type="EMBL" id="KAH7681046.1"/>
    </source>
</evidence>
<sequence length="146" mass="16049">MATTTTSTLFMTIPSSSFTRRNTSLISLRPYPATSKLFGLDQARGGRVTSMAVYNVKLLTPEGPIELQCPDDVYIMDWAEEQGIDLPYSCRSGSCSSCAGKVIEGEVDQAEQSFLDDEQMDKGFVLTCIAYAKSDVVIETHKEDDI</sequence>
<organism evidence="1 2">
    <name type="scientific">Dioscorea alata</name>
    <name type="common">Purple yam</name>
    <dbReference type="NCBI Taxonomy" id="55571"/>
    <lineage>
        <taxon>Eukaryota</taxon>
        <taxon>Viridiplantae</taxon>
        <taxon>Streptophyta</taxon>
        <taxon>Embryophyta</taxon>
        <taxon>Tracheophyta</taxon>
        <taxon>Spermatophyta</taxon>
        <taxon>Magnoliopsida</taxon>
        <taxon>Liliopsida</taxon>
        <taxon>Dioscoreales</taxon>
        <taxon>Dioscoreaceae</taxon>
        <taxon>Dioscorea</taxon>
    </lineage>
</organism>
<dbReference type="EMBL" id="CM037015">
    <property type="protein sequence ID" value="KAH7681046.1"/>
    <property type="molecule type" value="Genomic_DNA"/>
</dbReference>
<comment type="caution">
    <text evidence="1">The sequence shown here is derived from an EMBL/GenBank/DDBJ whole genome shotgun (WGS) entry which is preliminary data.</text>
</comment>
<name>A0ACB7W0U7_DIOAL</name>
<dbReference type="Proteomes" id="UP000827976">
    <property type="component" value="Chromosome 5"/>
</dbReference>
<evidence type="ECO:0000313" key="2">
    <source>
        <dbReference type="Proteomes" id="UP000827976"/>
    </source>
</evidence>
<gene>
    <name evidence="1" type="ORF">IHE45_05G034600</name>
</gene>
<proteinExistence type="predicted"/>
<accession>A0ACB7W0U7</accession>
<protein>
    <submittedName>
        <fullName evidence="1">Ferredoxin [2Fe-2S] plant protein</fullName>
    </submittedName>
</protein>
<keyword evidence="2" id="KW-1185">Reference proteome</keyword>